<dbReference type="Proteomes" id="UP000317617">
    <property type="component" value="Unassembled WGS sequence"/>
</dbReference>
<keyword evidence="2" id="KW-1185">Reference proteome</keyword>
<dbReference type="RefSeq" id="WP_048835694.1">
    <property type="nucleotide sequence ID" value="NZ_BJMU01000004.1"/>
</dbReference>
<sequence length="73" mass="8231">MSKPDLVDIEGEACRLEALLRGVLELFDASLDSVDWAENWPNASESLREFVYTAHSRSRDLTALCRRAYDNAA</sequence>
<evidence type="ECO:0000313" key="1">
    <source>
        <dbReference type="EMBL" id="GEB82640.1"/>
    </source>
</evidence>
<comment type="caution">
    <text evidence="1">The sequence shown here is derived from an EMBL/GenBank/DDBJ whole genome shotgun (WGS) entry which is preliminary data.</text>
</comment>
<dbReference type="STRING" id="104099.AD949_04455"/>
<organism evidence="1 2">
    <name type="scientific">Acetobacter orleanensis</name>
    <dbReference type="NCBI Taxonomy" id="104099"/>
    <lineage>
        <taxon>Bacteria</taxon>
        <taxon>Pseudomonadati</taxon>
        <taxon>Pseudomonadota</taxon>
        <taxon>Alphaproteobacteria</taxon>
        <taxon>Acetobacterales</taxon>
        <taxon>Acetobacteraceae</taxon>
        <taxon>Acetobacter</taxon>
    </lineage>
</organism>
<evidence type="ECO:0008006" key="3">
    <source>
        <dbReference type="Google" id="ProtNLM"/>
    </source>
</evidence>
<accession>A0A4Y3TNU5</accession>
<evidence type="ECO:0000313" key="2">
    <source>
        <dbReference type="Proteomes" id="UP000317617"/>
    </source>
</evidence>
<reference evidence="1 2" key="1">
    <citation type="submission" date="2019-06" db="EMBL/GenBank/DDBJ databases">
        <title>Whole genome shotgun sequence of Acetobacter orleanensis NBRC 13752.</title>
        <authorList>
            <person name="Hosoyama A."/>
            <person name="Uohara A."/>
            <person name="Ohji S."/>
            <person name="Ichikawa N."/>
        </authorList>
    </citation>
    <scope>NUCLEOTIDE SEQUENCE [LARGE SCALE GENOMIC DNA]</scope>
    <source>
        <strain evidence="1 2">NBRC 13752</strain>
    </source>
</reference>
<dbReference type="AlphaFoldDB" id="A0A4Y3TNU5"/>
<name>A0A4Y3TNU5_9PROT</name>
<gene>
    <name evidence="1" type="ORF">AOR01nite_11170</name>
</gene>
<dbReference type="EMBL" id="BJMU01000004">
    <property type="protein sequence ID" value="GEB82640.1"/>
    <property type="molecule type" value="Genomic_DNA"/>
</dbReference>
<protein>
    <recommendedName>
        <fullName evidence="3">HPt domain-containing protein</fullName>
    </recommendedName>
</protein>
<proteinExistence type="predicted"/>